<protein>
    <submittedName>
        <fullName evidence="1">Uncharacterized protein</fullName>
    </submittedName>
</protein>
<keyword evidence="2" id="KW-1185">Reference proteome</keyword>
<dbReference type="Proteomes" id="UP000324748">
    <property type="component" value="Unassembled WGS sequence"/>
</dbReference>
<evidence type="ECO:0000313" key="2">
    <source>
        <dbReference type="Proteomes" id="UP000324748"/>
    </source>
</evidence>
<dbReference type="AlphaFoldDB" id="A0A5B0PTV6"/>
<gene>
    <name evidence="1" type="ORF">PGT21_012292</name>
</gene>
<dbReference type="EMBL" id="VSWC01000041">
    <property type="protein sequence ID" value="KAA1104153.1"/>
    <property type="molecule type" value="Genomic_DNA"/>
</dbReference>
<organism evidence="1 2">
    <name type="scientific">Puccinia graminis f. sp. tritici</name>
    <dbReference type="NCBI Taxonomy" id="56615"/>
    <lineage>
        <taxon>Eukaryota</taxon>
        <taxon>Fungi</taxon>
        <taxon>Dikarya</taxon>
        <taxon>Basidiomycota</taxon>
        <taxon>Pucciniomycotina</taxon>
        <taxon>Pucciniomycetes</taxon>
        <taxon>Pucciniales</taxon>
        <taxon>Pucciniaceae</taxon>
        <taxon>Puccinia</taxon>
    </lineage>
</organism>
<proteinExistence type="predicted"/>
<evidence type="ECO:0000313" key="1">
    <source>
        <dbReference type="EMBL" id="KAA1104153.1"/>
    </source>
</evidence>
<reference evidence="1 2" key="1">
    <citation type="submission" date="2019-05" db="EMBL/GenBank/DDBJ databases">
        <title>Emergence of the Ug99 lineage of the wheat stem rust pathogen through somatic hybridization.</title>
        <authorList>
            <person name="Li F."/>
            <person name="Upadhyaya N.M."/>
            <person name="Sperschneider J."/>
            <person name="Matny O."/>
            <person name="Nguyen-Phuc H."/>
            <person name="Mago R."/>
            <person name="Raley C."/>
            <person name="Miller M.E."/>
            <person name="Silverstein K.A.T."/>
            <person name="Henningsen E."/>
            <person name="Hirsch C.D."/>
            <person name="Visser B."/>
            <person name="Pretorius Z.A."/>
            <person name="Steffenson B.J."/>
            <person name="Schwessinger B."/>
            <person name="Dodds P.N."/>
            <person name="Figueroa M."/>
        </authorList>
    </citation>
    <scope>NUCLEOTIDE SEQUENCE [LARGE SCALE GENOMIC DNA]</scope>
    <source>
        <strain evidence="1">21-0</strain>
    </source>
</reference>
<name>A0A5B0PTV6_PUCGR</name>
<accession>A0A5B0PTV6</accession>
<sequence length="184" mass="19732">MLLFLGLQEVYLARTLLSLNIRSTPAGPLWKDKGVKGALMLTGAMVRSVPRACILQTPPSDVSRRLSALHPVLRRHRQPRALSLTSSNSCTLEQSGSQLGTPYRERIGSCEDSATSDFATPITNQARLETSSLFTGVINYVGTLKASDQVPAAPCHPGLRVRHRSIPSASSINEVVVLSSGGVL</sequence>
<comment type="caution">
    <text evidence="1">The sequence shown here is derived from an EMBL/GenBank/DDBJ whole genome shotgun (WGS) entry which is preliminary data.</text>
</comment>